<gene>
    <name evidence="1" type="ORF">ACOLOM_LOCUS6254</name>
</gene>
<keyword evidence="2" id="KW-1185">Reference proteome</keyword>
<evidence type="ECO:0000313" key="2">
    <source>
        <dbReference type="Proteomes" id="UP000789525"/>
    </source>
</evidence>
<organism evidence="1 2">
    <name type="scientific">Acaulospora colombiana</name>
    <dbReference type="NCBI Taxonomy" id="27376"/>
    <lineage>
        <taxon>Eukaryota</taxon>
        <taxon>Fungi</taxon>
        <taxon>Fungi incertae sedis</taxon>
        <taxon>Mucoromycota</taxon>
        <taxon>Glomeromycotina</taxon>
        <taxon>Glomeromycetes</taxon>
        <taxon>Diversisporales</taxon>
        <taxon>Acaulosporaceae</taxon>
        <taxon>Acaulospora</taxon>
    </lineage>
</organism>
<dbReference type="Proteomes" id="UP000789525">
    <property type="component" value="Unassembled WGS sequence"/>
</dbReference>
<reference evidence="1" key="1">
    <citation type="submission" date="2021-06" db="EMBL/GenBank/DDBJ databases">
        <authorList>
            <person name="Kallberg Y."/>
            <person name="Tangrot J."/>
            <person name="Rosling A."/>
        </authorList>
    </citation>
    <scope>NUCLEOTIDE SEQUENCE</scope>
    <source>
        <strain evidence="1">CL356</strain>
    </source>
</reference>
<accession>A0ACA9MP14</accession>
<name>A0ACA9MP14_9GLOM</name>
<protein>
    <submittedName>
        <fullName evidence="1">15847_t:CDS:1</fullName>
    </submittedName>
</protein>
<proteinExistence type="predicted"/>
<sequence length="136" mass="16024">MAGRDKYAEKYVYFLFDTHFFRPPLNLQPSRFRYKGISICFNILTKSFSGRYVNFGVFELYGDKALEVALNASFEMMFNVEVDDILAVKNLMEDVDFNLNIKNRDRFTQNLSTFKRELTNENVILICPPMDLKLMM</sequence>
<evidence type="ECO:0000313" key="1">
    <source>
        <dbReference type="EMBL" id="CAG8589259.1"/>
    </source>
</evidence>
<comment type="caution">
    <text evidence="1">The sequence shown here is derived from an EMBL/GenBank/DDBJ whole genome shotgun (WGS) entry which is preliminary data.</text>
</comment>
<dbReference type="EMBL" id="CAJVPT010012708">
    <property type="protein sequence ID" value="CAG8589259.1"/>
    <property type="molecule type" value="Genomic_DNA"/>
</dbReference>